<dbReference type="PRINTS" id="PR00448">
    <property type="entry name" value="NSFATTACHMNT"/>
</dbReference>
<keyword evidence="4" id="KW-0931">ER-Golgi transport</keyword>
<sequence>MGESPQNLESQAEKKLQGGFFSFLSGGARFDEACTLFVSAGNGYKLKKQWENASKCYVRAAGLQSKLNDRNQEAGYYVEAGNITKKYSSAEAEKFYNNAIEIYLKEGRFTQSAKLLKGLAELNVEQGNYESGIKLYKRASDYFEMDEHGTSSFSQCILKYADLIARYQENYTEAIKIYETEGKKAIGIKLLQYGAKEHFFKAGILHLLSGVGLFNLCFAVGASSEIALLRELNSSLENRNVDTFVKAIEEFDRIHNLDNWKVHFLYLIKESITEKEATVTMDEEGQIDFT</sequence>
<reference evidence="5 6" key="1">
    <citation type="journal article" date="2020" name="bioRxiv">
        <title>Metabolic contributions of an alphaproteobacterial endosymbiont in the apicomplexan Cardiosporidium cionae.</title>
        <authorList>
            <person name="Hunter E.S."/>
            <person name="Paight C.J."/>
            <person name="Lane C.E."/>
        </authorList>
    </citation>
    <scope>NUCLEOTIDE SEQUENCE [LARGE SCALE GENOMIC DNA]</scope>
    <source>
        <strain evidence="5">ESH_2018</strain>
    </source>
</reference>
<dbReference type="InterPro" id="IPR011990">
    <property type="entry name" value="TPR-like_helical_dom_sf"/>
</dbReference>
<dbReference type="PANTHER" id="PTHR13768:SF8">
    <property type="entry name" value="ALPHA-SOLUBLE NSF ATTACHMENT PROTEIN"/>
    <property type="match status" value="1"/>
</dbReference>
<dbReference type="Pfam" id="PF14938">
    <property type="entry name" value="SNAP"/>
    <property type="match status" value="1"/>
</dbReference>
<dbReference type="InterPro" id="IPR000744">
    <property type="entry name" value="NSF_attach"/>
</dbReference>
<accession>A0ABQ7J9T8</accession>
<comment type="caution">
    <text evidence="5">The sequence shown here is derived from an EMBL/GenBank/DDBJ whole genome shotgun (WGS) entry which is preliminary data.</text>
</comment>
<evidence type="ECO:0000256" key="3">
    <source>
        <dbReference type="ARBA" id="ARBA00022927"/>
    </source>
</evidence>
<evidence type="ECO:0000313" key="6">
    <source>
        <dbReference type="Proteomes" id="UP000823046"/>
    </source>
</evidence>
<keyword evidence="4" id="KW-0472">Membrane</keyword>
<dbReference type="Gene3D" id="1.25.40.10">
    <property type="entry name" value="Tetratricopeptide repeat domain"/>
    <property type="match status" value="1"/>
</dbReference>
<protein>
    <submittedName>
        <fullName evidence="5">SnaP protein (Soluble N-ethylmaleimide-sensitive factor Attachment Protein)</fullName>
    </submittedName>
</protein>
<keyword evidence="3 4" id="KW-0653">Protein transport</keyword>
<name>A0ABQ7J9T8_9APIC</name>
<organism evidence="5 6">
    <name type="scientific">Cardiosporidium cionae</name>
    <dbReference type="NCBI Taxonomy" id="476202"/>
    <lineage>
        <taxon>Eukaryota</taxon>
        <taxon>Sar</taxon>
        <taxon>Alveolata</taxon>
        <taxon>Apicomplexa</taxon>
        <taxon>Aconoidasida</taxon>
        <taxon>Nephromycida</taxon>
        <taxon>Cardiosporidium</taxon>
    </lineage>
</organism>
<evidence type="ECO:0000256" key="1">
    <source>
        <dbReference type="ARBA" id="ARBA00010050"/>
    </source>
</evidence>
<dbReference type="EMBL" id="JADAQX010000313">
    <property type="protein sequence ID" value="KAF8820737.1"/>
    <property type="molecule type" value="Genomic_DNA"/>
</dbReference>
<dbReference type="SUPFAM" id="SSF48452">
    <property type="entry name" value="TPR-like"/>
    <property type="match status" value="1"/>
</dbReference>
<dbReference type="PANTHER" id="PTHR13768">
    <property type="entry name" value="SOLUBLE NSF ATTACHMENT PROTEIN SNAP"/>
    <property type="match status" value="1"/>
</dbReference>
<comment type="similarity">
    <text evidence="1 4">Belongs to the SNAP family.</text>
</comment>
<gene>
    <name evidence="5" type="ORF">IE077_002855</name>
</gene>
<keyword evidence="6" id="KW-1185">Reference proteome</keyword>
<dbReference type="Proteomes" id="UP000823046">
    <property type="component" value="Unassembled WGS sequence"/>
</dbReference>
<evidence type="ECO:0000313" key="5">
    <source>
        <dbReference type="EMBL" id="KAF8820737.1"/>
    </source>
</evidence>
<comment type="function">
    <text evidence="4">Required for vesicular transport between the endoplasmic reticulum and the Golgi apparatus.</text>
</comment>
<comment type="subcellular location">
    <subcellularLocation>
        <location evidence="4">Membrane</location>
        <topology evidence="4">Peripheral membrane protein</topology>
    </subcellularLocation>
</comment>
<evidence type="ECO:0000256" key="2">
    <source>
        <dbReference type="ARBA" id="ARBA00022448"/>
    </source>
</evidence>
<proteinExistence type="inferred from homology"/>
<dbReference type="CDD" id="cd15832">
    <property type="entry name" value="SNAP"/>
    <property type="match status" value="1"/>
</dbReference>
<evidence type="ECO:0000256" key="4">
    <source>
        <dbReference type="RuleBase" id="RU367013"/>
    </source>
</evidence>
<keyword evidence="2 4" id="KW-0813">Transport</keyword>